<dbReference type="AlphaFoldDB" id="A0A668AX75"/>
<evidence type="ECO:0000313" key="1">
    <source>
        <dbReference type="Ensembl" id="ENSMMDP00005055149.1"/>
    </source>
</evidence>
<sequence length="105" mass="11657">CAPMVSESDLYRSVQAVLKEMDSQQPSACRSKGMLRWTLHKKVHNNPANSLALVRVVIKELEKVRLSGIYTSHPLLERVCGTFPHVFSGKALTVSDLCVFSVLVC</sequence>
<dbReference type="PANTHER" id="PTHR15593:SF1">
    <property type="entry name" value="PHOSPHOINOSITIDE 3-KINASE REGULATORY SUBUNIT 6"/>
    <property type="match status" value="1"/>
</dbReference>
<dbReference type="PANTHER" id="PTHR15593">
    <property type="entry name" value="PHOSPHATIDYLINOSITOL 3-KINASE REGULATORY SUBUNIT"/>
    <property type="match status" value="1"/>
</dbReference>
<dbReference type="Proteomes" id="UP000472263">
    <property type="component" value="Chromosome 1"/>
</dbReference>
<dbReference type="Ensembl" id="ENSMMDT00005056202.1">
    <property type="protein sequence ID" value="ENSMMDP00005055149.1"/>
    <property type="gene ID" value="ENSMMDG00005024703.1"/>
</dbReference>
<reference evidence="1" key="2">
    <citation type="submission" date="2025-08" db="UniProtKB">
        <authorList>
            <consortium name="Ensembl"/>
        </authorList>
    </citation>
    <scope>IDENTIFICATION</scope>
</reference>
<reference evidence="1" key="3">
    <citation type="submission" date="2025-09" db="UniProtKB">
        <authorList>
            <consortium name="Ensembl"/>
        </authorList>
    </citation>
    <scope>IDENTIFICATION</scope>
</reference>
<dbReference type="InterPro" id="IPR019522">
    <property type="entry name" value="PIK3R5/6"/>
</dbReference>
<dbReference type="GO" id="GO:0007186">
    <property type="term" value="P:G protein-coupled receptor signaling pathway"/>
    <property type="evidence" value="ECO:0007669"/>
    <property type="project" value="TreeGrafter"/>
</dbReference>
<dbReference type="InParanoid" id="A0A668AX75"/>
<accession>A0A668AX75</accession>
<organism evidence="1 2">
    <name type="scientific">Myripristis murdjan</name>
    <name type="common">pinecone soldierfish</name>
    <dbReference type="NCBI Taxonomy" id="586833"/>
    <lineage>
        <taxon>Eukaryota</taxon>
        <taxon>Metazoa</taxon>
        <taxon>Chordata</taxon>
        <taxon>Craniata</taxon>
        <taxon>Vertebrata</taxon>
        <taxon>Euteleostomi</taxon>
        <taxon>Actinopterygii</taxon>
        <taxon>Neopterygii</taxon>
        <taxon>Teleostei</taxon>
        <taxon>Neoteleostei</taxon>
        <taxon>Acanthomorphata</taxon>
        <taxon>Holocentriformes</taxon>
        <taxon>Holocentridae</taxon>
        <taxon>Myripristis</taxon>
    </lineage>
</organism>
<evidence type="ECO:0000313" key="2">
    <source>
        <dbReference type="Proteomes" id="UP000472263"/>
    </source>
</evidence>
<dbReference type="GO" id="GO:0005944">
    <property type="term" value="C:phosphatidylinositol 3-kinase complex, class IB"/>
    <property type="evidence" value="ECO:0007669"/>
    <property type="project" value="InterPro"/>
</dbReference>
<reference evidence="1" key="1">
    <citation type="submission" date="2019-06" db="EMBL/GenBank/DDBJ databases">
        <authorList>
            <consortium name="Wellcome Sanger Institute Data Sharing"/>
        </authorList>
    </citation>
    <scope>NUCLEOTIDE SEQUENCE [LARGE SCALE GENOMIC DNA]</scope>
</reference>
<dbReference type="GeneTree" id="ENSGT00940000178527"/>
<proteinExistence type="predicted"/>
<dbReference type="GO" id="GO:0046935">
    <property type="term" value="F:1-phosphatidylinositol-3-kinase regulator activity"/>
    <property type="evidence" value="ECO:0007669"/>
    <property type="project" value="InterPro"/>
</dbReference>
<name>A0A668AX75_9TELE</name>
<keyword evidence="2" id="KW-1185">Reference proteome</keyword>
<protein>
    <submittedName>
        <fullName evidence="1">Uncharacterized protein</fullName>
    </submittedName>
</protein>